<dbReference type="PANTHER" id="PTHR33840:SF1">
    <property type="entry name" value="TLE1 PHOSPHOLIPASE DOMAIN-CONTAINING PROTEIN"/>
    <property type="match status" value="1"/>
</dbReference>
<evidence type="ECO:0000313" key="4">
    <source>
        <dbReference type="Proteomes" id="UP001206572"/>
    </source>
</evidence>
<comment type="caution">
    <text evidence="3">The sequence shown here is derived from an EMBL/GenBank/DDBJ whole genome shotgun (WGS) entry which is preliminary data.</text>
</comment>
<accession>A0ABT2ARP5</accession>
<organism evidence="3 4">
    <name type="scientific">Massilia agri</name>
    <dbReference type="NCBI Taxonomy" id="1886785"/>
    <lineage>
        <taxon>Bacteria</taxon>
        <taxon>Pseudomonadati</taxon>
        <taxon>Pseudomonadota</taxon>
        <taxon>Betaproteobacteria</taxon>
        <taxon>Burkholderiales</taxon>
        <taxon>Oxalobacteraceae</taxon>
        <taxon>Telluria group</taxon>
        <taxon>Massilia</taxon>
    </lineage>
</organism>
<keyword evidence="4" id="KW-1185">Reference proteome</keyword>
<feature type="domain" description="T6SS Phospholipase effector Tle1-like catalytic" evidence="2">
    <location>
        <begin position="212"/>
        <end position="378"/>
    </location>
</feature>
<dbReference type="Pfam" id="PF09994">
    <property type="entry name" value="T6SS_Tle1-like_cat"/>
    <property type="match status" value="2"/>
</dbReference>
<reference evidence="3 4" key="1">
    <citation type="submission" date="2022-08" db="EMBL/GenBank/DDBJ databases">
        <title>Reclassification of Massilia species as members of the genera Telluria, Duganella, Pseudoduganella, Mokoshia gen. nov. and Zemynaea gen. nov. using orthogonal and non-orthogonal genome-based approaches.</title>
        <authorList>
            <person name="Bowman J.P."/>
        </authorList>
    </citation>
    <scope>NUCLEOTIDE SEQUENCE [LARGE SCALE GENOMIC DNA]</scope>
    <source>
        <strain evidence="3 4">JCM 31661</strain>
    </source>
</reference>
<protein>
    <submittedName>
        <fullName evidence="3">DUF2235 domain-containing protein</fullName>
    </submittedName>
</protein>
<dbReference type="InterPro" id="IPR018712">
    <property type="entry name" value="Tle1-like_cat"/>
</dbReference>
<dbReference type="EMBL" id="JANUHA010000015">
    <property type="protein sequence ID" value="MCS0598368.1"/>
    <property type="molecule type" value="Genomic_DNA"/>
</dbReference>
<name>A0ABT2ARP5_9BURK</name>
<feature type="domain" description="T6SS Phospholipase effector Tle1-like catalytic" evidence="2">
    <location>
        <begin position="77"/>
        <end position="197"/>
    </location>
</feature>
<evidence type="ECO:0000313" key="3">
    <source>
        <dbReference type="EMBL" id="MCS0598368.1"/>
    </source>
</evidence>
<gene>
    <name evidence="3" type="ORF">NX780_18655</name>
</gene>
<proteinExistence type="predicted"/>
<feature type="region of interest" description="Disordered" evidence="1">
    <location>
        <begin position="1"/>
        <end position="30"/>
    </location>
</feature>
<dbReference type="Proteomes" id="UP001206572">
    <property type="component" value="Unassembled WGS sequence"/>
</dbReference>
<evidence type="ECO:0000259" key="2">
    <source>
        <dbReference type="Pfam" id="PF09994"/>
    </source>
</evidence>
<feature type="compositionally biased region" description="Basic and acidic residues" evidence="1">
    <location>
        <begin position="1"/>
        <end position="12"/>
    </location>
</feature>
<dbReference type="RefSeq" id="WP_258829384.1">
    <property type="nucleotide sequence ID" value="NZ_JANUHA010000015.1"/>
</dbReference>
<sequence length="689" mass="75193">MTKSQDNDKVGDSKSPVLKPQASALRSGVDQAGTLAAEPCPALRPLSAAAGLAAGAGQTAMAPPPGSCRQRPWLSFFFDGTGNNLDADVGTSKHSNVAKLYRVHAEDDPVNGVYRIYIPGVGTYFRDVGDDGGGTLGLGSGRLGDARLDWALAQFDQRMSRHLARANSPGNEIIEINIALFGFSRGAALARAFANMLLDKRCVAGRNGWRVKQGNHRLRIRFMGLFDTVASVGLPMSTNNVGKVAAALGLKHIIATRLSHPDYEATRPASLAFAEGAAPGADPAPGRFDGHQDWGGRMAIPDMVEHVRHFVAAHEIRNSFPVDSVSILRDGRVVKPEQFHETVFPGAHSDVGGSYRPGEGGRSSDGRAKLGLVPLHSMYRFALENHVPLLGAGAWKEMHREDFDISPQLLEHYNHYQAKLQGISNLGPLVNAHMALYLAWRFRAIRLKQNGSRTEANEIARVDRVLRGERTVLDREIAQLEQADGKALRALNLARQRRLNYIQSNYGNAKLADLPRHDAEVRAAQGQREQTESAMLEAKARRDALPDMSNFASMVAMYDAQLIADAKAIRAVYTERGFFGGAPDAARRRELRPHYKILIEAYENEFIHNKGLKDDALIAFFDRYVHDSLAGFAKDATLPSDPRVIYLGGDEKYRYAGLLRHGRGAEVQYASAGGQAGAINPEESVMSRA</sequence>
<dbReference type="PANTHER" id="PTHR33840">
    <property type="match status" value="1"/>
</dbReference>
<evidence type="ECO:0000256" key="1">
    <source>
        <dbReference type="SAM" id="MobiDB-lite"/>
    </source>
</evidence>